<dbReference type="Proteomes" id="UP001500151">
    <property type="component" value="Unassembled WGS sequence"/>
</dbReference>
<organism evidence="3 4">
    <name type="scientific">Streptomyces vastus</name>
    <dbReference type="NCBI Taxonomy" id="285451"/>
    <lineage>
        <taxon>Bacteria</taxon>
        <taxon>Bacillati</taxon>
        <taxon>Actinomycetota</taxon>
        <taxon>Actinomycetes</taxon>
        <taxon>Kitasatosporales</taxon>
        <taxon>Streptomycetaceae</taxon>
        <taxon>Streptomyces</taxon>
    </lineage>
</organism>
<evidence type="ECO:0000256" key="1">
    <source>
        <dbReference type="SAM" id="MobiDB-lite"/>
    </source>
</evidence>
<proteinExistence type="predicted"/>
<feature type="chain" id="PRO_5046963434" evidence="2">
    <location>
        <begin position="23"/>
        <end position="217"/>
    </location>
</feature>
<reference evidence="3 4" key="1">
    <citation type="journal article" date="2019" name="Int. J. Syst. Evol. Microbiol.">
        <title>The Global Catalogue of Microorganisms (GCM) 10K type strain sequencing project: providing services to taxonomists for standard genome sequencing and annotation.</title>
        <authorList>
            <consortium name="The Broad Institute Genomics Platform"/>
            <consortium name="The Broad Institute Genome Sequencing Center for Infectious Disease"/>
            <person name="Wu L."/>
            <person name="Ma J."/>
        </authorList>
    </citation>
    <scope>NUCLEOTIDE SEQUENCE [LARGE SCALE GENOMIC DNA]</scope>
    <source>
        <strain evidence="3 4">JCM 4524</strain>
    </source>
</reference>
<dbReference type="PROSITE" id="PS51257">
    <property type="entry name" value="PROKAR_LIPOPROTEIN"/>
    <property type="match status" value="1"/>
</dbReference>
<name>A0ABN3QZN8_9ACTN</name>
<gene>
    <name evidence="3" type="ORF">GCM10010307_38880</name>
</gene>
<evidence type="ECO:0000256" key="2">
    <source>
        <dbReference type="SAM" id="SignalP"/>
    </source>
</evidence>
<protein>
    <submittedName>
        <fullName evidence="3">Lipoprotein</fullName>
    </submittedName>
</protein>
<dbReference type="EMBL" id="BAAASJ010000036">
    <property type="protein sequence ID" value="GAA2639490.1"/>
    <property type="molecule type" value="Genomic_DNA"/>
</dbReference>
<evidence type="ECO:0000313" key="4">
    <source>
        <dbReference type="Proteomes" id="UP001500151"/>
    </source>
</evidence>
<feature type="signal peptide" evidence="2">
    <location>
        <begin position="1"/>
        <end position="22"/>
    </location>
</feature>
<accession>A0ABN3QZN8</accession>
<comment type="caution">
    <text evidence="3">The sequence shown here is derived from an EMBL/GenBank/DDBJ whole genome shotgun (WGS) entry which is preliminary data.</text>
</comment>
<keyword evidence="2" id="KW-0732">Signal</keyword>
<sequence length="217" mass="23046">MARRTLTTTATFAATAALLLTACGGGDDSSSSDDIKGADTGSSSPSASASASSPSEVKRPEITLPANFQLTFEDWTSSDPVEQAVLNDAKEQLRAGYAAITANEPDGGEALAFYDTESGLSQDRQWIKTYTDKDLTVFGKLPAFDPKVTMSDSKTAASLSYCTDESKAYSKNRKTGKVEGNPPGTDPEIFYIASLAKNKQGIWQNVSIRSERGGCSR</sequence>
<keyword evidence="3" id="KW-0449">Lipoprotein</keyword>
<feature type="compositionally biased region" description="Low complexity" evidence="1">
    <location>
        <begin position="42"/>
        <end position="55"/>
    </location>
</feature>
<keyword evidence="4" id="KW-1185">Reference proteome</keyword>
<evidence type="ECO:0000313" key="3">
    <source>
        <dbReference type="EMBL" id="GAA2639490.1"/>
    </source>
</evidence>
<dbReference type="RefSeq" id="WP_344391546.1">
    <property type="nucleotide sequence ID" value="NZ_BAAASJ010000036.1"/>
</dbReference>
<feature type="region of interest" description="Disordered" evidence="1">
    <location>
        <begin position="25"/>
        <end position="62"/>
    </location>
</feature>